<dbReference type="PANTHER" id="PTHR33602:SF1">
    <property type="entry name" value="REGULATORY PROTEIN RECX FAMILY PROTEIN"/>
    <property type="match status" value="1"/>
</dbReference>
<dbReference type="Proteomes" id="UP000021816">
    <property type="component" value="Unassembled WGS sequence"/>
</dbReference>
<dbReference type="STRING" id="1454003.AW10_03070"/>
<feature type="domain" description="RecX second three-helical" evidence="6">
    <location>
        <begin position="51"/>
        <end position="89"/>
    </location>
</feature>
<evidence type="ECO:0000313" key="9">
    <source>
        <dbReference type="Proteomes" id="UP000021816"/>
    </source>
</evidence>
<dbReference type="InterPro" id="IPR003783">
    <property type="entry name" value="Regulatory_RecX"/>
</dbReference>
<dbReference type="PATRIC" id="fig|1454003.3.peg.3125"/>
<evidence type="ECO:0000256" key="5">
    <source>
        <dbReference type="HAMAP-Rule" id="MF_01114"/>
    </source>
</evidence>
<dbReference type="PANTHER" id="PTHR33602">
    <property type="entry name" value="REGULATORY PROTEIN RECX FAMILY PROTEIN"/>
    <property type="match status" value="1"/>
</dbReference>
<dbReference type="InterPro" id="IPR053924">
    <property type="entry name" value="RecX_HTH_2nd"/>
</dbReference>
<keyword evidence="4 5" id="KW-0963">Cytoplasm</keyword>
<dbReference type="Pfam" id="PF02631">
    <property type="entry name" value="RecX_HTH2"/>
    <property type="match status" value="1"/>
</dbReference>
<evidence type="ECO:0000256" key="1">
    <source>
        <dbReference type="ARBA" id="ARBA00004496"/>
    </source>
</evidence>
<evidence type="ECO:0000259" key="6">
    <source>
        <dbReference type="Pfam" id="PF02631"/>
    </source>
</evidence>
<accession>A0A011N7B8</accession>
<dbReference type="InterPro" id="IPR036388">
    <property type="entry name" value="WH-like_DNA-bd_sf"/>
</dbReference>
<dbReference type="Gene3D" id="1.10.10.10">
    <property type="entry name" value="Winged helix-like DNA-binding domain superfamily/Winged helix DNA-binding domain"/>
    <property type="match status" value="3"/>
</dbReference>
<dbReference type="EMBL" id="JEMX01000071">
    <property type="protein sequence ID" value="EXI78463.1"/>
    <property type="molecule type" value="Genomic_DNA"/>
</dbReference>
<evidence type="ECO:0000256" key="4">
    <source>
        <dbReference type="ARBA" id="ARBA00022490"/>
    </source>
</evidence>
<comment type="function">
    <text evidence="5">Modulates RecA activity.</text>
</comment>
<name>A0A011N7B8_9PROT</name>
<feature type="domain" description="RecX third three-helical" evidence="7">
    <location>
        <begin position="94"/>
        <end position="143"/>
    </location>
</feature>
<evidence type="ECO:0000256" key="2">
    <source>
        <dbReference type="ARBA" id="ARBA00009695"/>
    </source>
</evidence>
<comment type="caution">
    <text evidence="8">The sequence shown here is derived from an EMBL/GenBank/DDBJ whole genome shotgun (WGS) entry which is preliminary data.</text>
</comment>
<dbReference type="GO" id="GO:0005737">
    <property type="term" value="C:cytoplasm"/>
    <property type="evidence" value="ECO:0007669"/>
    <property type="project" value="UniProtKB-SubCell"/>
</dbReference>
<dbReference type="Pfam" id="PF21981">
    <property type="entry name" value="RecX_HTH3"/>
    <property type="match status" value="1"/>
</dbReference>
<protein>
    <recommendedName>
        <fullName evidence="3 5">Regulatory protein RecX</fullName>
    </recommendedName>
</protein>
<evidence type="ECO:0000313" key="8">
    <source>
        <dbReference type="EMBL" id="EXI78463.1"/>
    </source>
</evidence>
<dbReference type="AlphaFoldDB" id="A0A011N7B8"/>
<gene>
    <name evidence="5 8" type="primary">recX</name>
    <name evidence="8" type="ORF">AW10_03070</name>
</gene>
<reference evidence="8 9" key="1">
    <citation type="submission" date="2014-02" db="EMBL/GenBank/DDBJ databases">
        <title>Expanding our view of genomic diversity in Candidatus Accumulibacter clades.</title>
        <authorList>
            <person name="Skennerton C.T."/>
            <person name="Barr J.J."/>
            <person name="Slater F.R."/>
            <person name="Bond P.L."/>
            <person name="Tyson G.W."/>
        </authorList>
    </citation>
    <scope>NUCLEOTIDE SEQUENCE [LARGE SCALE GENOMIC DNA]</scope>
    <source>
        <strain evidence="9">BA-92</strain>
    </source>
</reference>
<dbReference type="GO" id="GO:0006282">
    <property type="term" value="P:regulation of DNA repair"/>
    <property type="evidence" value="ECO:0007669"/>
    <property type="project" value="UniProtKB-UniRule"/>
</dbReference>
<sequence length="150" mass="16768">MGESLRERALRMLGRRDYARLELAHKLMPHAESAAQVYALLDDLTARGLLSDERYALARVSARSGRVGDAQLAYELRLKGVAGELVSAAIATGEDELSRAWRVWQRKFARQPALAADDVVARSRQMRFLAGRGFSAETIRRVLRGDLEDD</sequence>
<organism evidence="8 9">
    <name type="scientific">Candidatus Accumulibacter appositus</name>
    <dbReference type="NCBI Taxonomy" id="1454003"/>
    <lineage>
        <taxon>Bacteria</taxon>
        <taxon>Pseudomonadati</taxon>
        <taxon>Pseudomonadota</taxon>
        <taxon>Betaproteobacteria</taxon>
        <taxon>Candidatus Accumulibacter</taxon>
    </lineage>
</organism>
<dbReference type="InterPro" id="IPR053925">
    <property type="entry name" value="RecX_HTH_3rd"/>
</dbReference>
<comment type="subcellular location">
    <subcellularLocation>
        <location evidence="1 5">Cytoplasm</location>
    </subcellularLocation>
</comment>
<dbReference type="HAMAP" id="MF_01114">
    <property type="entry name" value="RecX"/>
    <property type="match status" value="1"/>
</dbReference>
<evidence type="ECO:0000256" key="3">
    <source>
        <dbReference type="ARBA" id="ARBA00018111"/>
    </source>
</evidence>
<proteinExistence type="inferred from homology"/>
<evidence type="ECO:0000259" key="7">
    <source>
        <dbReference type="Pfam" id="PF21981"/>
    </source>
</evidence>
<comment type="similarity">
    <text evidence="2 5">Belongs to the RecX family.</text>
</comment>